<evidence type="ECO:0000313" key="1">
    <source>
        <dbReference type="EMBL" id="CAD7414680.1"/>
    </source>
</evidence>
<dbReference type="EMBL" id="OD008175">
    <property type="protein sequence ID" value="CAD7414680.1"/>
    <property type="molecule type" value="Genomic_DNA"/>
</dbReference>
<gene>
    <name evidence="1" type="ORF">TPSB3V08_LOCUS9826</name>
</gene>
<organism evidence="1">
    <name type="scientific">Timema poppense</name>
    <name type="common">Walking stick</name>
    <dbReference type="NCBI Taxonomy" id="170557"/>
    <lineage>
        <taxon>Eukaryota</taxon>
        <taxon>Metazoa</taxon>
        <taxon>Ecdysozoa</taxon>
        <taxon>Arthropoda</taxon>
        <taxon>Hexapoda</taxon>
        <taxon>Insecta</taxon>
        <taxon>Pterygota</taxon>
        <taxon>Neoptera</taxon>
        <taxon>Polyneoptera</taxon>
        <taxon>Phasmatodea</taxon>
        <taxon>Timematodea</taxon>
        <taxon>Timematoidea</taxon>
        <taxon>Timematidae</taxon>
        <taxon>Timema</taxon>
    </lineage>
</organism>
<proteinExistence type="predicted"/>
<name>A0A7R9HB08_TIMPO</name>
<accession>A0A7R9HB08</accession>
<reference evidence="1" key="1">
    <citation type="submission" date="2020-11" db="EMBL/GenBank/DDBJ databases">
        <authorList>
            <person name="Tran Van P."/>
        </authorList>
    </citation>
    <scope>NUCLEOTIDE SEQUENCE</scope>
</reference>
<protein>
    <submittedName>
        <fullName evidence="1">Uncharacterized protein</fullName>
    </submittedName>
</protein>
<dbReference type="AlphaFoldDB" id="A0A7R9HB08"/>
<sequence length="139" mass="15428">MNLTTLLRSELTYSSIESIRDVPGRQLGHQLFSVQAIDFSLRRGDGRLVGLWSGHHVHRQHEKKANVRLSPTCEAVCWSGAGIESWAEKESSTIKSSSEDLKEICLVASTIYDISDPSVLVGEEGYFGRPLDKLALEVE</sequence>